<gene>
    <name evidence="2" type="ORF">PXH66_14775</name>
</gene>
<proteinExistence type="predicted"/>
<keyword evidence="3" id="KW-1185">Reference proteome</keyword>
<dbReference type="AlphaFoldDB" id="A0AAE9ZYK7"/>
<evidence type="ECO:0000256" key="1">
    <source>
        <dbReference type="SAM" id="Phobius"/>
    </source>
</evidence>
<keyword evidence="1" id="KW-0472">Membrane</keyword>
<dbReference type="EMBL" id="CP119075">
    <property type="protein sequence ID" value="WED63598.1"/>
    <property type="molecule type" value="Genomic_DNA"/>
</dbReference>
<keyword evidence="1" id="KW-0812">Transmembrane</keyword>
<name>A0AAE9ZYK7_9BACT</name>
<dbReference type="Proteomes" id="UP001218638">
    <property type="component" value="Chromosome"/>
</dbReference>
<protein>
    <submittedName>
        <fullName evidence="2">Uncharacterized protein</fullName>
    </submittedName>
</protein>
<feature type="transmembrane region" description="Helical" evidence="1">
    <location>
        <begin position="181"/>
        <end position="201"/>
    </location>
</feature>
<sequence length="437" mass="48956">MPISRRTSRFPTSRIVKGLLYTTFVVQVGCSIQAPVTTELPPESSTGSDLIADASTPAQLMGPETLPPIQLVPPSEPLQAQLKVTGKIEAELSPPAEALQAELSLPTEPMEFRWSPPTEPMFLEIDFPDQMPGLPLKLPDGPLSLKLDADSLRVAFEDPPTLAIDWGDAPNLSRFDISVDLSWLFTIVPQFLVLIAVGWLAGGLRAGTMLDPYLPSEWKRQKLKDPQLRRDIYESIGAALLTPAALQLRHGFSILETDFPPLSLQTVGLSFLAAVFAPLTLRILFKIFYEPIKRFRFKGNEAKSKRPSRAPKPGYHWTLNRHFSRRPRRAPDERLIAHIYGSSKMSRVTRQITSHGDPDVEIGLPFRRGDDDSPTILFPYHYAWTIAIRTNSDRTQLSPTETEYFIATMDCFKKWHLRPMPESMSGNGLESDSKSSR</sequence>
<evidence type="ECO:0000313" key="3">
    <source>
        <dbReference type="Proteomes" id="UP001218638"/>
    </source>
</evidence>
<dbReference type="RefSeq" id="WP_330929806.1">
    <property type="nucleotide sequence ID" value="NZ_CP119075.1"/>
</dbReference>
<evidence type="ECO:0000313" key="2">
    <source>
        <dbReference type="EMBL" id="WED63598.1"/>
    </source>
</evidence>
<dbReference type="KEGG" id="slom:PXH66_14775"/>
<feature type="transmembrane region" description="Helical" evidence="1">
    <location>
        <begin position="267"/>
        <end position="289"/>
    </location>
</feature>
<accession>A0AAE9ZYK7</accession>
<keyword evidence="1" id="KW-1133">Transmembrane helix</keyword>
<reference evidence="2" key="1">
    <citation type="submission" date="2023-03" db="EMBL/GenBank/DDBJ databases">
        <title>Lomoglobus Profundus gen. nov., sp. nov., a novel member of the phylum Verrucomicrobia, isolated from deep-marine sediment of South China Sea.</title>
        <authorList>
            <person name="Ahmad T."/>
            <person name="Ishaq S.E."/>
            <person name="Wang F."/>
        </authorList>
    </citation>
    <scope>NUCLEOTIDE SEQUENCE</scope>
    <source>
        <strain evidence="2">LMO-M01</strain>
    </source>
</reference>
<organism evidence="2 3">
    <name type="scientific">Synoicihabitans lomoniglobus</name>
    <dbReference type="NCBI Taxonomy" id="2909285"/>
    <lineage>
        <taxon>Bacteria</taxon>
        <taxon>Pseudomonadati</taxon>
        <taxon>Verrucomicrobiota</taxon>
        <taxon>Opitutia</taxon>
        <taxon>Opitutales</taxon>
        <taxon>Opitutaceae</taxon>
        <taxon>Synoicihabitans</taxon>
    </lineage>
</organism>